<reference evidence="2" key="2">
    <citation type="journal article" date="2021" name="PeerJ">
        <title>Extensive microbial diversity within the chicken gut microbiome revealed by metagenomics and culture.</title>
        <authorList>
            <person name="Gilroy R."/>
            <person name="Ravi A."/>
            <person name="Getino M."/>
            <person name="Pursley I."/>
            <person name="Horton D.L."/>
            <person name="Alikhan N.F."/>
            <person name="Baker D."/>
            <person name="Gharbi K."/>
            <person name="Hall N."/>
            <person name="Watson M."/>
            <person name="Adriaenssens E.M."/>
            <person name="Foster-Nyarko E."/>
            <person name="Jarju S."/>
            <person name="Secka A."/>
            <person name="Antonio M."/>
            <person name="Oren A."/>
            <person name="Chaudhuri R.R."/>
            <person name="La Ragione R."/>
            <person name="Hildebrand F."/>
            <person name="Pallen M.J."/>
        </authorList>
    </citation>
    <scope>NUCLEOTIDE SEQUENCE</scope>
    <source>
        <strain evidence="2">7293</strain>
    </source>
</reference>
<keyword evidence="1" id="KW-0732">Signal</keyword>
<feature type="chain" id="PRO_5038869021" evidence="1">
    <location>
        <begin position="21"/>
        <end position="307"/>
    </location>
</feature>
<protein>
    <submittedName>
        <fullName evidence="2">RHS repeat protein</fullName>
    </submittedName>
</protein>
<reference evidence="2" key="1">
    <citation type="submission" date="2020-10" db="EMBL/GenBank/DDBJ databases">
        <authorList>
            <person name="Gilroy R."/>
        </authorList>
    </citation>
    <scope>NUCLEOTIDE SEQUENCE</scope>
    <source>
        <strain evidence="2">7293</strain>
    </source>
</reference>
<feature type="signal peptide" evidence="1">
    <location>
        <begin position="1"/>
        <end position="20"/>
    </location>
</feature>
<dbReference type="Proteomes" id="UP000823615">
    <property type="component" value="Unassembled WGS sequence"/>
</dbReference>
<organism evidence="2 3">
    <name type="scientific">Candidatus Ornithospirochaeta stercoripullorum</name>
    <dbReference type="NCBI Taxonomy" id="2840899"/>
    <lineage>
        <taxon>Bacteria</taxon>
        <taxon>Pseudomonadati</taxon>
        <taxon>Spirochaetota</taxon>
        <taxon>Spirochaetia</taxon>
        <taxon>Spirochaetales</taxon>
        <taxon>Spirochaetaceae</taxon>
        <taxon>Spirochaetaceae incertae sedis</taxon>
        <taxon>Candidatus Ornithospirochaeta</taxon>
    </lineage>
</organism>
<evidence type="ECO:0000313" key="2">
    <source>
        <dbReference type="EMBL" id="MBO8436176.1"/>
    </source>
</evidence>
<dbReference type="AlphaFoldDB" id="A0A9D9H4L0"/>
<accession>A0A9D9H4L0</accession>
<dbReference type="EMBL" id="JADIMT010000053">
    <property type="protein sequence ID" value="MBO8436176.1"/>
    <property type="molecule type" value="Genomic_DNA"/>
</dbReference>
<gene>
    <name evidence="2" type="ORF">IAA97_04285</name>
</gene>
<evidence type="ECO:0000313" key="3">
    <source>
        <dbReference type="Proteomes" id="UP000823615"/>
    </source>
</evidence>
<evidence type="ECO:0000256" key="1">
    <source>
        <dbReference type="SAM" id="SignalP"/>
    </source>
</evidence>
<proteinExistence type="predicted"/>
<dbReference type="Gene3D" id="3.90.930.1">
    <property type="match status" value="1"/>
</dbReference>
<name>A0A9D9H4L0_9SPIO</name>
<sequence length="307" mass="34517">MRLLFFLLCFLSLFPLSAEAFLSNALGQDLGPIEALTGTGFEGEREEGRVTIYQDGSVIRERIESADGYTLAYGDTLERVLYNEDGERREWSISTPDREEVHQYFYEDGTLSSVSVSVDGNLEKRIIYLETPQGSLSVLAGSADAYISPSFYLYESDGNLIKFSYHPGGPVIRENLSDANPPSYEIEADGSWKETVLHDDGSESVKIYDASGLLVEEQEDGIIIRYEYDDEALLLKRTETAGTASVEEFYENGHLASRIEMTDGVAEIERHYLDTGEIEEIRYSNGVPEYRILFDGDGLRVKEIERL</sequence>
<comment type="caution">
    <text evidence="2">The sequence shown here is derived from an EMBL/GenBank/DDBJ whole genome shotgun (WGS) entry which is preliminary data.</text>
</comment>